<accession>A0A1Z4VMZ6</accession>
<proteinExistence type="predicted"/>
<reference evidence="1 2" key="1">
    <citation type="submission" date="2017-05" db="EMBL/GenBank/DDBJ databases">
        <title>Thiocyanate degradation by Thiohalobacter thiocyanaticus FOKN1.</title>
        <authorList>
            <person name="Oshiki M."/>
            <person name="Fukushima T."/>
            <person name="Kawano S."/>
            <person name="Nakagawa J."/>
        </authorList>
    </citation>
    <scope>NUCLEOTIDE SEQUENCE [LARGE SCALE GENOMIC DNA]</scope>
    <source>
        <strain evidence="1 2">FOKN1</strain>
    </source>
</reference>
<sequence length="81" mass="8969">MQLVDFFIYKQSDKTSVVKHDDTDGCKPALRPVVCRQSGAGARGIRMPCGHWIPACAGMTPFHRLRAGFPGTWIRLRGQIG</sequence>
<evidence type="ECO:0000313" key="2">
    <source>
        <dbReference type="Proteomes" id="UP000218765"/>
    </source>
</evidence>
<dbReference type="EMBL" id="AP018052">
    <property type="protein sequence ID" value="BAZ92996.1"/>
    <property type="molecule type" value="Genomic_DNA"/>
</dbReference>
<keyword evidence="2" id="KW-1185">Reference proteome</keyword>
<dbReference type="Proteomes" id="UP000218765">
    <property type="component" value="Chromosome"/>
</dbReference>
<protein>
    <submittedName>
        <fullName evidence="1">Uncharacterized protein</fullName>
    </submittedName>
</protein>
<dbReference type="AlphaFoldDB" id="A0A1Z4VMZ6"/>
<dbReference type="KEGG" id="ttc:FOKN1_0594"/>
<gene>
    <name evidence="1" type="ORF">FOKN1_0594</name>
</gene>
<evidence type="ECO:0000313" key="1">
    <source>
        <dbReference type="EMBL" id="BAZ92996.1"/>
    </source>
</evidence>
<organism evidence="1 2">
    <name type="scientific">Thiohalobacter thiocyanaticus</name>
    <dbReference type="NCBI Taxonomy" id="585455"/>
    <lineage>
        <taxon>Bacteria</taxon>
        <taxon>Pseudomonadati</taxon>
        <taxon>Pseudomonadota</taxon>
        <taxon>Gammaproteobacteria</taxon>
        <taxon>Thiohalobacterales</taxon>
        <taxon>Thiohalobacteraceae</taxon>
        <taxon>Thiohalobacter</taxon>
    </lineage>
</organism>
<name>A0A1Z4VMZ6_9GAMM</name>